<comment type="caution">
    <text evidence="1">The sequence shown here is derived from an EMBL/GenBank/DDBJ whole genome shotgun (WGS) entry which is preliminary data.</text>
</comment>
<sequence length="59" mass="7183">MFFLLEYMKNPKNNFKNWKLREKESLIGFVYFFDMNCQKQNISLFFGDTSPNDDLAKYI</sequence>
<evidence type="ECO:0000313" key="1">
    <source>
        <dbReference type="EMBL" id="RNA41936.1"/>
    </source>
</evidence>
<protein>
    <submittedName>
        <fullName evidence="1">Uncharacterized protein</fullName>
    </submittedName>
</protein>
<evidence type="ECO:0000313" key="2">
    <source>
        <dbReference type="Proteomes" id="UP000276133"/>
    </source>
</evidence>
<dbReference type="AlphaFoldDB" id="A0A3M7T1N8"/>
<gene>
    <name evidence="1" type="ORF">BpHYR1_012738</name>
</gene>
<dbReference type="EMBL" id="REGN01000433">
    <property type="protein sequence ID" value="RNA41936.1"/>
    <property type="molecule type" value="Genomic_DNA"/>
</dbReference>
<dbReference type="Proteomes" id="UP000276133">
    <property type="component" value="Unassembled WGS sequence"/>
</dbReference>
<name>A0A3M7T1N8_BRAPC</name>
<proteinExistence type="predicted"/>
<keyword evidence="2" id="KW-1185">Reference proteome</keyword>
<reference evidence="1 2" key="1">
    <citation type="journal article" date="2018" name="Sci. Rep.">
        <title>Genomic signatures of local adaptation to the degree of environmental predictability in rotifers.</title>
        <authorList>
            <person name="Franch-Gras L."/>
            <person name="Hahn C."/>
            <person name="Garcia-Roger E.M."/>
            <person name="Carmona M.J."/>
            <person name="Serra M."/>
            <person name="Gomez A."/>
        </authorList>
    </citation>
    <scope>NUCLEOTIDE SEQUENCE [LARGE SCALE GENOMIC DNA]</scope>
    <source>
        <strain evidence="1">HYR1</strain>
    </source>
</reference>
<organism evidence="1 2">
    <name type="scientific">Brachionus plicatilis</name>
    <name type="common">Marine rotifer</name>
    <name type="synonym">Brachionus muelleri</name>
    <dbReference type="NCBI Taxonomy" id="10195"/>
    <lineage>
        <taxon>Eukaryota</taxon>
        <taxon>Metazoa</taxon>
        <taxon>Spiralia</taxon>
        <taxon>Gnathifera</taxon>
        <taxon>Rotifera</taxon>
        <taxon>Eurotatoria</taxon>
        <taxon>Monogononta</taxon>
        <taxon>Pseudotrocha</taxon>
        <taxon>Ploima</taxon>
        <taxon>Brachionidae</taxon>
        <taxon>Brachionus</taxon>
    </lineage>
</organism>
<accession>A0A3M7T1N8</accession>